<dbReference type="EMBL" id="BAUW01000007">
    <property type="protein sequence ID" value="GAE44229.1"/>
    <property type="molecule type" value="Genomic_DNA"/>
</dbReference>
<evidence type="ECO:0000313" key="5">
    <source>
        <dbReference type="Proteomes" id="UP000018949"/>
    </source>
</evidence>
<comment type="caution">
    <text evidence="4">The sequence shown here is derived from an EMBL/GenBank/DDBJ whole genome shotgun (WGS) entry which is preliminary data.</text>
</comment>
<name>W4RKW6_9BACI</name>
<dbReference type="GO" id="GO:0016887">
    <property type="term" value="F:ATP hydrolysis activity"/>
    <property type="evidence" value="ECO:0007669"/>
    <property type="project" value="InterPro"/>
</dbReference>
<keyword evidence="2" id="KW-0067">ATP-binding</keyword>
<sequence length="58" mass="6470">MTIMKIRGIQKSFNEKLILQNAEFDIKQYSRIGLVGNNGAGKTTLANIIYGSIILIKE</sequence>
<gene>
    <name evidence="4" type="ORF">JCM21738_919</name>
</gene>
<evidence type="ECO:0000259" key="3">
    <source>
        <dbReference type="Pfam" id="PF00005"/>
    </source>
</evidence>
<keyword evidence="5" id="KW-1185">Reference proteome</keyword>
<dbReference type="InterPro" id="IPR003439">
    <property type="entry name" value="ABC_transporter-like_ATP-bd"/>
</dbReference>
<dbReference type="SUPFAM" id="SSF52540">
    <property type="entry name" value="P-loop containing nucleoside triphosphate hydrolases"/>
    <property type="match status" value="1"/>
</dbReference>
<reference evidence="4 5" key="1">
    <citation type="submission" date="2013-12" db="EMBL/GenBank/DDBJ databases">
        <title>NBRP : Genome information of microbial organism related human and environment.</title>
        <authorList>
            <person name="Hattori M."/>
            <person name="Oshima K."/>
            <person name="Inaba H."/>
            <person name="Suda W."/>
            <person name="Sakamoto M."/>
            <person name="Iino T."/>
            <person name="Kitahara M."/>
            <person name="Oshida Y."/>
            <person name="Iida T."/>
            <person name="Kudo T."/>
            <person name="Itoh T."/>
            <person name="Ahmed I."/>
            <person name="Ohkuma M."/>
        </authorList>
    </citation>
    <scope>NUCLEOTIDE SEQUENCE [LARGE SCALE GENOMIC DNA]</scope>
    <source>
        <strain evidence="4 5">JCM 21738</strain>
    </source>
</reference>
<dbReference type="AlphaFoldDB" id="W4RKW6"/>
<dbReference type="PANTHER" id="PTHR43158:SF2">
    <property type="entry name" value="SKFA PEPTIDE EXPORT ATP-BINDING PROTEIN SKFE"/>
    <property type="match status" value="1"/>
</dbReference>
<dbReference type="PANTHER" id="PTHR43158">
    <property type="entry name" value="SKFA PEPTIDE EXPORT ATP-BINDING PROTEIN SKFE"/>
    <property type="match status" value="1"/>
</dbReference>
<keyword evidence="1" id="KW-0547">Nucleotide-binding</keyword>
<protein>
    <recommendedName>
        <fullName evidence="3">ABC transporter domain-containing protein</fullName>
    </recommendedName>
</protein>
<dbReference type="Gene3D" id="3.40.50.300">
    <property type="entry name" value="P-loop containing nucleotide triphosphate hydrolases"/>
    <property type="match status" value="1"/>
</dbReference>
<feature type="domain" description="ABC transporter" evidence="3">
    <location>
        <begin position="19"/>
        <end position="52"/>
    </location>
</feature>
<proteinExistence type="predicted"/>
<evidence type="ECO:0000256" key="2">
    <source>
        <dbReference type="ARBA" id="ARBA00022840"/>
    </source>
</evidence>
<dbReference type="GO" id="GO:0005524">
    <property type="term" value="F:ATP binding"/>
    <property type="evidence" value="ECO:0007669"/>
    <property type="project" value="UniProtKB-KW"/>
</dbReference>
<organism evidence="4 5">
    <name type="scientific">Mesobacillus boroniphilus JCM 21738</name>
    <dbReference type="NCBI Taxonomy" id="1294265"/>
    <lineage>
        <taxon>Bacteria</taxon>
        <taxon>Bacillati</taxon>
        <taxon>Bacillota</taxon>
        <taxon>Bacilli</taxon>
        <taxon>Bacillales</taxon>
        <taxon>Bacillaceae</taxon>
        <taxon>Mesobacillus</taxon>
    </lineage>
</organism>
<dbReference type="Pfam" id="PF00005">
    <property type="entry name" value="ABC_tran"/>
    <property type="match status" value="1"/>
</dbReference>
<dbReference type="RefSeq" id="WP_369385616.1">
    <property type="nucleotide sequence ID" value="NZ_BAUW01000007.1"/>
</dbReference>
<accession>W4RKW6</accession>
<evidence type="ECO:0000313" key="4">
    <source>
        <dbReference type="EMBL" id="GAE44229.1"/>
    </source>
</evidence>
<evidence type="ECO:0000256" key="1">
    <source>
        <dbReference type="ARBA" id="ARBA00022741"/>
    </source>
</evidence>
<dbReference type="InterPro" id="IPR027417">
    <property type="entry name" value="P-loop_NTPase"/>
</dbReference>
<dbReference type="Proteomes" id="UP000018949">
    <property type="component" value="Unassembled WGS sequence"/>
</dbReference>